<dbReference type="AlphaFoldDB" id="A0A2T3A6W4"/>
<dbReference type="OrthoDB" id="6730379at2759"/>
<dbReference type="Pfam" id="PF07690">
    <property type="entry name" value="MFS_1"/>
    <property type="match status" value="1"/>
</dbReference>
<dbReference type="EMBL" id="KZ678451">
    <property type="protein sequence ID" value="PSR83980.1"/>
    <property type="molecule type" value="Genomic_DNA"/>
</dbReference>
<dbReference type="InterPro" id="IPR011701">
    <property type="entry name" value="MFS"/>
</dbReference>
<comment type="subcellular location">
    <subcellularLocation>
        <location evidence="1">Membrane</location>
        <topology evidence="1">Multi-pass membrane protein</topology>
    </subcellularLocation>
</comment>
<feature type="domain" description="Major facilitator superfamily (MFS) profile" evidence="8">
    <location>
        <begin position="59"/>
        <end position="473"/>
    </location>
</feature>
<dbReference type="FunCoup" id="A0A2T3A6W4">
    <property type="interactions" value="119"/>
</dbReference>
<keyword evidence="3 7" id="KW-0812">Transmembrane</keyword>
<feature type="transmembrane region" description="Helical" evidence="7">
    <location>
        <begin position="416"/>
        <end position="434"/>
    </location>
</feature>
<dbReference type="InterPro" id="IPR036259">
    <property type="entry name" value="MFS_trans_sf"/>
</dbReference>
<dbReference type="PANTHER" id="PTHR43791">
    <property type="entry name" value="PERMEASE-RELATED"/>
    <property type="match status" value="1"/>
</dbReference>
<dbReference type="Gene3D" id="1.20.1250.20">
    <property type="entry name" value="MFS general substrate transporter like domains"/>
    <property type="match status" value="2"/>
</dbReference>
<name>A0A2T3A6W4_9PEZI</name>
<dbReference type="InterPro" id="IPR020846">
    <property type="entry name" value="MFS_dom"/>
</dbReference>
<dbReference type="GO" id="GO:0016020">
    <property type="term" value="C:membrane"/>
    <property type="evidence" value="ECO:0007669"/>
    <property type="project" value="UniProtKB-SubCell"/>
</dbReference>
<evidence type="ECO:0000256" key="5">
    <source>
        <dbReference type="ARBA" id="ARBA00023136"/>
    </source>
</evidence>
<proteinExistence type="inferred from homology"/>
<evidence type="ECO:0000256" key="2">
    <source>
        <dbReference type="ARBA" id="ARBA00022448"/>
    </source>
</evidence>
<feature type="transmembrane region" description="Helical" evidence="7">
    <location>
        <begin position="446"/>
        <end position="468"/>
    </location>
</feature>
<dbReference type="FunFam" id="1.20.1250.20:FF:000064">
    <property type="entry name" value="MFS allantoate transporter"/>
    <property type="match status" value="1"/>
</dbReference>
<keyword evidence="5 7" id="KW-0472">Membrane</keyword>
<protein>
    <submittedName>
        <fullName evidence="9">Allantoate permease</fullName>
    </submittedName>
</protein>
<dbReference type="CDD" id="cd17327">
    <property type="entry name" value="MFS_FEN2_like"/>
    <property type="match status" value="1"/>
</dbReference>
<dbReference type="PROSITE" id="PS50850">
    <property type="entry name" value="MFS"/>
    <property type="match status" value="1"/>
</dbReference>
<keyword evidence="10" id="KW-1185">Reference proteome</keyword>
<evidence type="ECO:0000256" key="6">
    <source>
        <dbReference type="ARBA" id="ARBA00037968"/>
    </source>
</evidence>
<dbReference type="Proteomes" id="UP000241462">
    <property type="component" value="Unassembled WGS sequence"/>
</dbReference>
<feature type="transmembrane region" description="Helical" evidence="7">
    <location>
        <begin position="218"/>
        <end position="239"/>
    </location>
</feature>
<feature type="transmembrane region" description="Helical" evidence="7">
    <location>
        <begin position="187"/>
        <end position="206"/>
    </location>
</feature>
<evidence type="ECO:0000313" key="9">
    <source>
        <dbReference type="EMBL" id="PSR83980.1"/>
    </source>
</evidence>
<evidence type="ECO:0000256" key="1">
    <source>
        <dbReference type="ARBA" id="ARBA00004141"/>
    </source>
</evidence>
<organism evidence="9 10">
    <name type="scientific">Coniella lustricola</name>
    <dbReference type="NCBI Taxonomy" id="2025994"/>
    <lineage>
        <taxon>Eukaryota</taxon>
        <taxon>Fungi</taxon>
        <taxon>Dikarya</taxon>
        <taxon>Ascomycota</taxon>
        <taxon>Pezizomycotina</taxon>
        <taxon>Sordariomycetes</taxon>
        <taxon>Sordariomycetidae</taxon>
        <taxon>Diaporthales</taxon>
        <taxon>Schizoparmaceae</taxon>
        <taxon>Coniella</taxon>
    </lineage>
</organism>
<evidence type="ECO:0000256" key="7">
    <source>
        <dbReference type="SAM" id="Phobius"/>
    </source>
</evidence>
<dbReference type="GO" id="GO:0022857">
    <property type="term" value="F:transmembrane transporter activity"/>
    <property type="evidence" value="ECO:0007669"/>
    <property type="project" value="InterPro"/>
</dbReference>
<dbReference type="InParanoid" id="A0A2T3A6W4"/>
<comment type="similarity">
    <text evidence="6">Belongs to the major facilitator superfamily. Allantoate permease family.</text>
</comment>
<keyword evidence="4 7" id="KW-1133">Transmembrane helix</keyword>
<feature type="transmembrane region" description="Helical" evidence="7">
    <location>
        <begin position="349"/>
        <end position="371"/>
    </location>
</feature>
<reference evidence="9 10" key="1">
    <citation type="journal article" date="2018" name="Mycol. Prog.">
        <title>Coniella lustricola, a new species from submerged detritus.</title>
        <authorList>
            <person name="Raudabaugh D.B."/>
            <person name="Iturriaga T."/>
            <person name="Carver A."/>
            <person name="Mondo S."/>
            <person name="Pangilinan J."/>
            <person name="Lipzen A."/>
            <person name="He G."/>
            <person name="Amirebrahimi M."/>
            <person name="Grigoriev I.V."/>
            <person name="Miller A.N."/>
        </authorList>
    </citation>
    <scope>NUCLEOTIDE SEQUENCE [LARGE SCALE GENOMIC DNA]</scope>
    <source>
        <strain evidence="9 10">B22-T-1</strain>
    </source>
</reference>
<feature type="transmembrane region" description="Helical" evidence="7">
    <location>
        <begin position="323"/>
        <end position="343"/>
    </location>
</feature>
<dbReference type="SUPFAM" id="SSF103473">
    <property type="entry name" value="MFS general substrate transporter"/>
    <property type="match status" value="1"/>
</dbReference>
<sequence length="515" mass="56752">MAPHPDAAQAAQAAAGKASQQQVVRHSQVDAALEFLTNEGTAAVEVDETALVRKIDWRILPLMWASYNLQYLDKTLVNYANVMGLQEDTNISPDQYSQLALVFYVTYLAFELPTGYLMQRLPLAKYLGINIALWGLITALVSTAKNWAALVTLRVLLGCFESAIAPALILVTTMWYKKAEQPPRMGLWFVGFGTGTMLGALASYGFQHYSSDTFTSWQIMFLLFGLITIAVGVLVMLIVPDNPMSCKFLTHDEKIWAIERLRENKTGIEHKHFKPYQAWECLRDPQTWLISLITISSNVPGGAVGSYQATIIKALGFSTKTTALLSIPSGAIAAISVLTSTYLAGRYDIRGWIIIACCLFGGVFGGSLLAFAPDDKKGAKLAGNYLTNIIGSSLPILYSYAGANYAGHTKKVTMNAILLMSFCLGNIIGPLTFRGTDAPQYIPAKIGIVATSGFACVATLALMLYYVWENRRRDRLQIEHKENSEFFDLTDRENLEFRVSCSSLLSAKRMADTFR</sequence>
<dbReference type="PANTHER" id="PTHR43791:SF40">
    <property type="entry name" value="THIAMINE PATHWAY TRANSPORTER THI73"/>
    <property type="match status" value="1"/>
</dbReference>
<evidence type="ECO:0000313" key="10">
    <source>
        <dbReference type="Proteomes" id="UP000241462"/>
    </source>
</evidence>
<evidence type="ECO:0000259" key="8">
    <source>
        <dbReference type="PROSITE" id="PS50850"/>
    </source>
</evidence>
<keyword evidence="2" id="KW-0813">Transport</keyword>
<evidence type="ECO:0000256" key="3">
    <source>
        <dbReference type="ARBA" id="ARBA00022692"/>
    </source>
</evidence>
<feature type="transmembrane region" description="Helical" evidence="7">
    <location>
        <begin position="147"/>
        <end position="175"/>
    </location>
</feature>
<feature type="transmembrane region" description="Helical" evidence="7">
    <location>
        <begin position="123"/>
        <end position="141"/>
    </location>
</feature>
<evidence type="ECO:0000256" key="4">
    <source>
        <dbReference type="ARBA" id="ARBA00022989"/>
    </source>
</evidence>
<accession>A0A2T3A6W4</accession>
<gene>
    <name evidence="9" type="ORF">BD289DRAFT_274101</name>
</gene>